<feature type="region of interest" description="Disordered" evidence="1">
    <location>
        <begin position="131"/>
        <end position="172"/>
    </location>
</feature>
<dbReference type="PIR" id="D82642">
    <property type="entry name" value="D82642"/>
</dbReference>
<dbReference type="STRING" id="160492.XF_1762"/>
<protein>
    <submittedName>
        <fullName evidence="2">Uncharacterized protein</fullName>
    </submittedName>
</protein>
<reference evidence="2 3" key="1">
    <citation type="journal article" date="2000" name="Nature">
        <title>The genome sequence of the plant pathogen Xylella fastidiosa.</title>
        <authorList>
            <person name="Simpson A.J."/>
            <person name="Reinach F.C."/>
            <person name="Arruda P."/>
            <person name="Abreu F.A."/>
            <person name="Acencio M."/>
            <person name="Alvarenga R."/>
            <person name="Alves L.M."/>
            <person name="Araya J.E."/>
            <person name="Baia G.S."/>
            <person name="Baptista C.S."/>
            <person name="Barros M.H."/>
            <person name="Bonaccorsi E.D."/>
            <person name="Bordin S."/>
            <person name="Bove J.M."/>
            <person name="Briones M.R."/>
            <person name="Bueno M.R."/>
            <person name="Camargo A.A."/>
            <person name="Camargo L.E."/>
            <person name="Carraro D.M."/>
            <person name="Carrer H."/>
            <person name="Colauto N.B."/>
            <person name="Colombo C."/>
            <person name="Costa F.F."/>
            <person name="Costa M.C."/>
            <person name="Costa-Neto C.M."/>
            <person name="Coutinho L.L."/>
            <person name="Cristofani M."/>
            <person name="Dias-Neto E."/>
            <person name="Docena C."/>
            <person name="El-Dorry H."/>
            <person name="Facincani A.P."/>
            <person name="Ferreira A.J."/>
            <person name="Ferreira V.C."/>
            <person name="Ferro J.A."/>
            <person name="Fraga J.S."/>
            <person name="Franca S.C."/>
            <person name="Franco M.C."/>
            <person name="Frohme M."/>
            <person name="Furlan L.R."/>
            <person name="Garnier M."/>
            <person name="Goldman G.H."/>
            <person name="Goldman M.H."/>
            <person name="Gomes S.L."/>
            <person name="Gruber A."/>
            <person name="Ho P.L."/>
            <person name="Hoheisel J.D."/>
            <person name="Junqueira M.L."/>
            <person name="Kemper E.L."/>
            <person name="Kitajima J.P."/>
            <person name="Krieger J.E."/>
            <person name="Kuramae E.E."/>
            <person name="Laigret F."/>
            <person name="Lambais M.R."/>
            <person name="Leite L.C."/>
            <person name="Lemos E.G."/>
            <person name="Lemos M.V."/>
            <person name="Lopes S.A."/>
            <person name="Lopes C.R."/>
            <person name="Machado J.A."/>
            <person name="Machado M.A."/>
            <person name="Madeira A.M."/>
            <person name="Madeira H.M."/>
            <person name="Marino C.L."/>
            <person name="Marques M.V."/>
            <person name="Martins E.A."/>
            <person name="Martins E.M."/>
            <person name="Matsukuma A.Y."/>
            <person name="Menck C.F."/>
            <person name="Miracca E.C."/>
            <person name="Miyaki C.Y."/>
            <person name="Monteriro-Vitorello C.B."/>
            <person name="Moon D.H."/>
            <person name="Nagai M.A."/>
            <person name="Nascimento A.L."/>
            <person name="Netto L.E."/>
            <person name="Nhani A.Jr."/>
            <person name="Nobrega F.G."/>
            <person name="Nunes L.R."/>
            <person name="Oliveira M.A."/>
            <person name="de Oliveira M.C."/>
            <person name="de Oliveira R.C."/>
            <person name="Palmieri D.A."/>
            <person name="Paris A."/>
            <person name="Peixoto B.R."/>
            <person name="Pereira G.A."/>
            <person name="Pereira H.A.Jr."/>
            <person name="Pesquero J.B."/>
            <person name="Quaggio R.B."/>
            <person name="Roberto P.G."/>
            <person name="Rodrigues V."/>
            <person name="de M Rosa A.J."/>
            <person name="de Rosa V.E.Jr."/>
            <person name="de Sa R.G."/>
            <person name="Santelli R.V."/>
            <person name="Sawasaki H.E."/>
            <person name="da Silva A.C."/>
            <person name="da Silva A.M."/>
            <person name="da Silva F.R."/>
            <person name="da Silva W.A.Jr."/>
            <person name="da Silveira J.F."/>
            <person name="Silvestri M.L."/>
            <person name="Siqueira W.J."/>
            <person name="de Souza A.A."/>
            <person name="de Souza A.P."/>
            <person name="Terenzi M.F."/>
            <person name="Truffi D."/>
            <person name="Tsai S.M."/>
            <person name="Tsuhako M.H."/>
            <person name="Vallada H."/>
            <person name="Van Sluys M.A."/>
            <person name="Verjovski-Almeida S."/>
            <person name="Vettore A.L."/>
            <person name="Zago M.A."/>
            <person name="Zatz M."/>
            <person name="Meidanis J."/>
            <person name="Setubal J.C."/>
        </authorList>
    </citation>
    <scope>NUCLEOTIDE SEQUENCE [LARGE SCALE GENOMIC DNA]</scope>
    <source>
        <strain evidence="2 3">9a5c</strain>
    </source>
</reference>
<dbReference type="InterPro" id="IPR053780">
    <property type="entry name" value="Gp66-like"/>
</dbReference>
<evidence type="ECO:0000313" key="3">
    <source>
        <dbReference type="Proteomes" id="UP000000812"/>
    </source>
</evidence>
<dbReference type="eggNOG" id="ENOG503067M">
    <property type="taxonomic scope" value="Bacteria"/>
</dbReference>
<name>Q9PCL6_XYLFA</name>
<proteinExistence type="predicted"/>
<feature type="compositionally biased region" description="Basic and acidic residues" evidence="1">
    <location>
        <begin position="142"/>
        <end position="151"/>
    </location>
</feature>
<evidence type="ECO:0000313" key="2">
    <source>
        <dbReference type="EMBL" id="AAF84571.1"/>
    </source>
</evidence>
<dbReference type="AlphaFoldDB" id="Q9PCL6"/>
<dbReference type="KEGG" id="xfa:XF_1762"/>
<evidence type="ECO:0000256" key="1">
    <source>
        <dbReference type="SAM" id="MobiDB-lite"/>
    </source>
</evidence>
<accession>Q9PCL6</accession>
<dbReference type="HOGENOM" id="CLU_102491_0_0_6"/>
<dbReference type="Proteomes" id="UP000000812">
    <property type="component" value="Chromosome"/>
</dbReference>
<sequence length="172" mass="18173">MTAMAGPSTSPSLHLLPVSLRCANAFVQEHHRHHRPVQGAKFALAVALSATDGICGVAIVGRPVARHLDNGWTLEVTRLCTDGAPNACSKLYGAAWKAAKALGYTRLITYTLPEEGGASLRAAGWRLVGTRGGGAWSRPSRPRADTPEHLRGPKCLWQAPGGADKGKHPDAD</sequence>
<dbReference type="EMBL" id="AE003849">
    <property type="protein sequence ID" value="AAF84571.1"/>
    <property type="molecule type" value="Genomic_DNA"/>
</dbReference>
<dbReference type="NCBIfam" id="NF045478">
    <property type="entry name" value="XF1762_fam"/>
    <property type="match status" value="1"/>
</dbReference>
<organism evidence="2 3">
    <name type="scientific">Xylella fastidiosa (strain 9a5c)</name>
    <dbReference type="NCBI Taxonomy" id="160492"/>
    <lineage>
        <taxon>Bacteria</taxon>
        <taxon>Pseudomonadati</taxon>
        <taxon>Pseudomonadota</taxon>
        <taxon>Gammaproteobacteria</taxon>
        <taxon>Lysobacterales</taxon>
        <taxon>Lysobacteraceae</taxon>
        <taxon>Xylella</taxon>
    </lineage>
</organism>
<gene>
    <name evidence="2" type="ordered locus">XF_1762</name>
</gene>